<keyword evidence="1" id="KW-0433">Leucine-rich repeat</keyword>
<dbReference type="PROSITE" id="PS50011">
    <property type="entry name" value="PROTEIN_KINASE_DOM"/>
    <property type="match status" value="1"/>
</dbReference>
<dbReference type="InterPro" id="IPR001611">
    <property type="entry name" value="Leu-rich_rpt"/>
</dbReference>
<keyword evidence="4" id="KW-0472">Membrane</keyword>
<keyword evidence="4" id="KW-1133">Transmembrane helix</keyword>
<dbReference type="GO" id="GO:0004674">
    <property type="term" value="F:protein serine/threonine kinase activity"/>
    <property type="evidence" value="ECO:0007669"/>
    <property type="project" value="TreeGrafter"/>
</dbReference>
<evidence type="ECO:0000313" key="6">
    <source>
        <dbReference type="EMBL" id="KAE8970415.1"/>
    </source>
</evidence>
<protein>
    <recommendedName>
        <fullName evidence="5">Protein kinase domain-containing protein</fullName>
    </recommendedName>
</protein>
<dbReference type="Gene3D" id="1.10.510.10">
    <property type="entry name" value="Transferase(Phosphotransferase) domain 1"/>
    <property type="match status" value="1"/>
</dbReference>
<evidence type="ECO:0000256" key="4">
    <source>
        <dbReference type="SAM" id="Phobius"/>
    </source>
</evidence>
<feature type="region of interest" description="Disordered" evidence="3">
    <location>
        <begin position="246"/>
        <end position="277"/>
    </location>
</feature>
<name>A0A6A3HP01_9STRA</name>
<dbReference type="InterPro" id="IPR011009">
    <property type="entry name" value="Kinase-like_dom_sf"/>
</dbReference>
<dbReference type="GO" id="GO:0005524">
    <property type="term" value="F:ATP binding"/>
    <property type="evidence" value="ECO:0007669"/>
    <property type="project" value="InterPro"/>
</dbReference>
<dbReference type="PANTHER" id="PTHR44329:SF214">
    <property type="entry name" value="PROTEIN KINASE DOMAIN-CONTAINING PROTEIN"/>
    <property type="match status" value="1"/>
</dbReference>
<dbReference type="PROSITE" id="PS51450">
    <property type="entry name" value="LRR"/>
    <property type="match status" value="1"/>
</dbReference>
<keyword evidence="2" id="KW-0677">Repeat</keyword>
<dbReference type="SUPFAM" id="SSF56112">
    <property type="entry name" value="Protein kinase-like (PK-like)"/>
    <property type="match status" value="1"/>
</dbReference>
<evidence type="ECO:0000313" key="7">
    <source>
        <dbReference type="Proteomes" id="UP000460718"/>
    </source>
</evidence>
<feature type="compositionally biased region" description="Low complexity" evidence="3">
    <location>
        <begin position="250"/>
        <end position="259"/>
    </location>
</feature>
<sequence>MVPYDAQDEDSDSVYTSANNDIVTAIDQLTLSGQTTTVWIQGGNDYQQVTRGKVVELDLADNLLTYQSQVTSVSLVSMNLSSRIYDIPTMVPSSIVALTLSNTLLSEFPAHLESLGNMGVLHIADNYITTVSASIMWEKLTLLDLCQNNVTTFEGNFPSLTDLYLNGNNLTEIPSVIFTFQYLTKLTIQGNSLSSRTFTESQITFLQRLTSLDLVDSDFLSPVNCSSAEQRVVGDNKVILCASIAEPDPSSSASSASSSDFPVSRISGSTSVESDRSSVSSDKSKALIVVTSVAGFAVLGALTATIIYYWRQHGSKRSKGLYNNWQRKSINHRSSTIGKDRELVALQVSCDDIQDLRLIGSGAFSVVWLVNYRDSVLLASKRIREDAAIMEHTQTFVEEIKLASKFDHPNIVAFIGAAWSSGFDMQALFEFVENGDLRSYLSATSLSRYWTRTKLQLAVDVIEAIVYVHTFTPPMALRNLKSHNVLISAEMQAKLTDVPDSGSEVGTSRWLAPEVISGRSDYNPAADIFAFGVLLSEFDTHTLPYDDAMDNGGSKLEGGVILQMVASGNLRPTFSDTCPPIILELAKQCMAQEPRDRPPALKVAYTLRTLQREAFNL</sequence>
<dbReference type="PANTHER" id="PTHR44329">
    <property type="entry name" value="SERINE/THREONINE-PROTEIN KINASE TNNI3K-RELATED"/>
    <property type="match status" value="1"/>
</dbReference>
<feature type="compositionally biased region" description="Low complexity" evidence="3">
    <location>
        <begin position="267"/>
        <end position="277"/>
    </location>
</feature>
<dbReference type="InterPro" id="IPR000719">
    <property type="entry name" value="Prot_kinase_dom"/>
</dbReference>
<organism evidence="6 7">
    <name type="scientific">Phytophthora fragariae</name>
    <dbReference type="NCBI Taxonomy" id="53985"/>
    <lineage>
        <taxon>Eukaryota</taxon>
        <taxon>Sar</taxon>
        <taxon>Stramenopiles</taxon>
        <taxon>Oomycota</taxon>
        <taxon>Peronosporomycetes</taxon>
        <taxon>Peronosporales</taxon>
        <taxon>Peronosporaceae</taxon>
        <taxon>Phytophthora</taxon>
    </lineage>
</organism>
<evidence type="ECO:0000256" key="3">
    <source>
        <dbReference type="SAM" id="MobiDB-lite"/>
    </source>
</evidence>
<dbReference type="Gene3D" id="3.80.10.10">
    <property type="entry name" value="Ribonuclease Inhibitor"/>
    <property type="match status" value="1"/>
</dbReference>
<dbReference type="InterPro" id="IPR051681">
    <property type="entry name" value="Ser/Thr_Kinases-Pseudokinases"/>
</dbReference>
<accession>A0A6A3HP01</accession>
<dbReference type="InterPro" id="IPR032675">
    <property type="entry name" value="LRR_dom_sf"/>
</dbReference>
<dbReference type="SUPFAM" id="SSF52058">
    <property type="entry name" value="L domain-like"/>
    <property type="match status" value="1"/>
</dbReference>
<dbReference type="AlphaFoldDB" id="A0A6A3HP01"/>
<feature type="domain" description="Protein kinase" evidence="5">
    <location>
        <begin position="353"/>
        <end position="615"/>
    </location>
</feature>
<proteinExistence type="predicted"/>
<evidence type="ECO:0000259" key="5">
    <source>
        <dbReference type="PROSITE" id="PS50011"/>
    </source>
</evidence>
<dbReference type="EMBL" id="QXFW01003498">
    <property type="protein sequence ID" value="KAE8970415.1"/>
    <property type="molecule type" value="Genomic_DNA"/>
</dbReference>
<evidence type="ECO:0000256" key="1">
    <source>
        <dbReference type="ARBA" id="ARBA00022614"/>
    </source>
</evidence>
<reference evidence="6 7" key="1">
    <citation type="submission" date="2018-09" db="EMBL/GenBank/DDBJ databases">
        <title>Genomic investigation of the strawberry pathogen Phytophthora fragariae indicates pathogenicity is determined by transcriptional variation in three key races.</title>
        <authorList>
            <person name="Adams T.M."/>
            <person name="Armitage A.D."/>
            <person name="Sobczyk M.K."/>
            <person name="Bates H.J."/>
            <person name="Dunwell J.M."/>
            <person name="Nellist C.F."/>
            <person name="Harrison R.J."/>
        </authorList>
    </citation>
    <scope>NUCLEOTIDE SEQUENCE [LARGE SCALE GENOMIC DNA]</scope>
    <source>
        <strain evidence="6 7">SCRP245</strain>
    </source>
</reference>
<feature type="transmembrane region" description="Helical" evidence="4">
    <location>
        <begin position="286"/>
        <end position="310"/>
    </location>
</feature>
<gene>
    <name evidence="6" type="ORF">PF011_g26428</name>
</gene>
<comment type="caution">
    <text evidence="6">The sequence shown here is derived from an EMBL/GenBank/DDBJ whole genome shotgun (WGS) entry which is preliminary data.</text>
</comment>
<dbReference type="Proteomes" id="UP000460718">
    <property type="component" value="Unassembled WGS sequence"/>
</dbReference>
<dbReference type="Pfam" id="PF00069">
    <property type="entry name" value="Pkinase"/>
    <property type="match status" value="1"/>
</dbReference>
<evidence type="ECO:0000256" key="2">
    <source>
        <dbReference type="ARBA" id="ARBA00022737"/>
    </source>
</evidence>
<keyword evidence="4" id="KW-0812">Transmembrane</keyword>